<dbReference type="EMBL" id="CP129113">
    <property type="protein sequence ID" value="WLV25845.1"/>
    <property type="molecule type" value="Genomic_DNA"/>
</dbReference>
<sequence length="77" mass="9044">MDNLNQIIDELNLPTQLKVYLNSSEQTKEQLTVGILKEIEDLYNFYQALYLFDTSEFSAFTITSLKRCKDKETFIII</sequence>
<evidence type="ECO:0000313" key="1">
    <source>
        <dbReference type="EMBL" id="WLV25845.1"/>
    </source>
</evidence>
<name>A0ABY9KYF7_9BACI</name>
<reference evidence="1" key="1">
    <citation type="submission" date="2023-06" db="EMBL/GenBank/DDBJ databases">
        <title>A Treasure from Seagulls: Isolation and Description of Aciduricobacillus qingdaonensis gen. nov., sp. nov., a Rare Obligately Uric Acid-utilizing Member in the Family Bacillaceae.</title>
        <authorList>
            <person name="Liu W."/>
            <person name="Wang B."/>
        </authorList>
    </citation>
    <scope>NUCLEOTIDE SEQUENCE</scope>
    <source>
        <strain evidence="1">44XB</strain>
    </source>
</reference>
<protein>
    <submittedName>
        <fullName evidence="1">Uncharacterized protein</fullName>
    </submittedName>
</protein>
<proteinExistence type="predicted"/>
<organism evidence="1 2">
    <name type="scientific">Aciduricibacillus chroicocephali</name>
    <dbReference type="NCBI Taxonomy" id="3054939"/>
    <lineage>
        <taxon>Bacteria</taxon>
        <taxon>Bacillati</taxon>
        <taxon>Bacillota</taxon>
        <taxon>Bacilli</taxon>
        <taxon>Bacillales</taxon>
        <taxon>Bacillaceae</taxon>
        <taxon>Aciduricibacillus</taxon>
    </lineage>
</organism>
<evidence type="ECO:0000313" key="2">
    <source>
        <dbReference type="Proteomes" id="UP001180087"/>
    </source>
</evidence>
<gene>
    <name evidence="1" type="ORF">QR721_06490</name>
</gene>
<accession>A0ABY9KYF7</accession>
<dbReference type="Proteomes" id="UP001180087">
    <property type="component" value="Chromosome"/>
</dbReference>
<dbReference type="RefSeq" id="WP_348029640.1">
    <property type="nucleotide sequence ID" value="NZ_CP129113.1"/>
</dbReference>
<keyword evidence="2" id="KW-1185">Reference proteome</keyword>